<dbReference type="GO" id="GO:0016925">
    <property type="term" value="P:protein sumoylation"/>
    <property type="evidence" value="ECO:0007669"/>
    <property type="project" value="EnsemblFungi"/>
</dbReference>
<evidence type="ECO:0000259" key="2">
    <source>
        <dbReference type="PROSITE" id="PS51397"/>
    </source>
</evidence>
<dbReference type="GO" id="GO:0004222">
    <property type="term" value="F:metalloendopeptidase activity"/>
    <property type="evidence" value="ECO:0007669"/>
    <property type="project" value="EnsemblFungi"/>
</dbReference>
<dbReference type="GO" id="GO:0005635">
    <property type="term" value="C:nuclear envelope"/>
    <property type="evidence" value="ECO:0007669"/>
    <property type="project" value="EnsemblFungi"/>
</dbReference>
<dbReference type="HOGENOM" id="CLU_023057_3_0_1"/>
<dbReference type="GO" id="GO:1990414">
    <property type="term" value="P:replication-born double-strand break repair via sister chromatid exchange"/>
    <property type="evidence" value="ECO:0007669"/>
    <property type="project" value="EnsemblFungi"/>
</dbReference>
<dbReference type="Pfam" id="PF08325">
    <property type="entry name" value="WLM"/>
    <property type="match status" value="1"/>
</dbReference>
<dbReference type="InParanoid" id="G8ZPQ6"/>
<feature type="region of interest" description="Disordered" evidence="1">
    <location>
        <begin position="218"/>
        <end position="238"/>
    </location>
</feature>
<dbReference type="InterPro" id="IPR053000">
    <property type="entry name" value="WSS1-like_metalloprotease"/>
</dbReference>
<dbReference type="MEROPS" id="M80.001"/>
<dbReference type="GO" id="GO:0019985">
    <property type="term" value="P:translesion synthesis"/>
    <property type="evidence" value="ECO:0007669"/>
    <property type="project" value="EnsemblFungi"/>
</dbReference>
<gene>
    <name evidence="3" type="primary">TDEL0B04710</name>
    <name evidence="3" type="ORF">TDEL_0B04710</name>
</gene>
<name>G8ZPQ6_TORDE</name>
<dbReference type="STRING" id="1076872.G8ZPQ6"/>
<proteinExistence type="predicted"/>
<dbReference type="PANTHER" id="PTHR46622:SF1">
    <property type="entry name" value="DNA-DEPENDENT METALLOPROTEASE WSS1"/>
    <property type="match status" value="1"/>
</dbReference>
<dbReference type="InterPro" id="IPR013536">
    <property type="entry name" value="WLM_dom"/>
</dbReference>
<dbReference type="PROSITE" id="PS51397">
    <property type="entry name" value="WLM"/>
    <property type="match status" value="1"/>
</dbReference>
<dbReference type="GO" id="GO:0061665">
    <property type="term" value="F:SUMO ligase activity"/>
    <property type="evidence" value="ECO:0007669"/>
    <property type="project" value="EnsemblFungi"/>
</dbReference>
<dbReference type="eggNOG" id="KOG4842">
    <property type="taxonomic scope" value="Eukaryota"/>
</dbReference>
<feature type="domain" description="WLM" evidence="2">
    <location>
        <begin position="3"/>
        <end position="191"/>
    </location>
</feature>
<keyword evidence="4" id="KW-1185">Reference proteome</keyword>
<dbReference type="GeneID" id="11504758"/>
<accession>G8ZPQ6</accession>
<evidence type="ECO:0000313" key="4">
    <source>
        <dbReference type="Proteomes" id="UP000005627"/>
    </source>
</evidence>
<evidence type="ECO:0000256" key="1">
    <source>
        <dbReference type="SAM" id="MobiDB-lite"/>
    </source>
</evidence>
<protein>
    <recommendedName>
        <fullName evidence="2">WLM domain-containing protein</fullName>
    </recommendedName>
</protein>
<feature type="compositionally biased region" description="Basic and acidic residues" evidence="1">
    <location>
        <begin position="223"/>
        <end position="238"/>
    </location>
</feature>
<dbReference type="OrthoDB" id="49605at2759"/>
<sequence length="238" mass="27624">MGSTEVHKNPHVAKVAVLQKKPGKEDALELLKDIAHRVSYLMRENEFKVGSLVEFFPRDRRLLGMNVNRGMKIMLRLRNPTDEFQFLPRESIMGTMLHELTHNLFGPHDNRFYAKLDELMGRQWVIEQQGLFDTFLGHGRRLGGQNRDREMIRRQRNQLIRSRGTRLGSLTNEPARTPREMAALAAERRAKDNKWCGENSQNVEQPSNEDLEVVLIDDDDELEPAKSHHDHIEVIDLT</sequence>
<reference evidence="3 4" key="1">
    <citation type="journal article" date="2011" name="Proc. Natl. Acad. Sci. U.S.A.">
        <title>Evolutionary erosion of yeast sex chromosomes by mating-type switching accidents.</title>
        <authorList>
            <person name="Gordon J.L."/>
            <person name="Armisen D."/>
            <person name="Proux-Wera E."/>
            <person name="Oheigeartaigh S.S."/>
            <person name="Byrne K.P."/>
            <person name="Wolfe K.H."/>
        </authorList>
    </citation>
    <scope>NUCLEOTIDE SEQUENCE [LARGE SCALE GENOMIC DNA]</scope>
    <source>
        <strain evidence="4">ATCC 10662 / CBS 1146 / NBRC 0425 / NCYC 2629 / NRRL Y-866</strain>
    </source>
</reference>
<dbReference type="Proteomes" id="UP000005627">
    <property type="component" value="Chromosome 2"/>
</dbReference>
<dbReference type="KEGG" id="tdl:TDEL_0B04710"/>
<dbReference type="EMBL" id="HE616743">
    <property type="protein sequence ID" value="CCE90600.1"/>
    <property type="molecule type" value="Genomic_DNA"/>
</dbReference>
<evidence type="ECO:0000313" key="3">
    <source>
        <dbReference type="EMBL" id="CCE90600.1"/>
    </source>
</evidence>
<dbReference type="PANTHER" id="PTHR46622">
    <property type="entry name" value="DNA-DEPENDENT METALLOPROTEASE WSS1"/>
    <property type="match status" value="1"/>
</dbReference>
<dbReference type="AlphaFoldDB" id="G8ZPQ6"/>
<dbReference type="GO" id="GO:0032183">
    <property type="term" value="F:SUMO binding"/>
    <property type="evidence" value="ECO:0007669"/>
    <property type="project" value="EnsemblFungi"/>
</dbReference>
<dbReference type="GO" id="GO:0106300">
    <property type="term" value="P:protein-DNA covalent cross-linking repair"/>
    <property type="evidence" value="ECO:0007669"/>
    <property type="project" value="EnsemblFungi"/>
</dbReference>
<dbReference type="GO" id="GO:0036205">
    <property type="term" value="P:histone catabolic process"/>
    <property type="evidence" value="ECO:0007669"/>
    <property type="project" value="EnsemblFungi"/>
</dbReference>
<dbReference type="RefSeq" id="XP_003679811.1">
    <property type="nucleotide sequence ID" value="XM_003679763.1"/>
</dbReference>
<organism evidence="3 4">
    <name type="scientific">Torulaspora delbrueckii</name>
    <name type="common">Yeast</name>
    <name type="synonym">Candida colliculosa</name>
    <dbReference type="NCBI Taxonomy" id="4950"/>
    <lineage>
        <taxon>Eukaryota</taxon>
        <taxon>Fungi</taxon>
        <taxon>Dikarya</taxon>
        <taxon>Ascomycota</taxon>
        <taxon>Saccharomycotina</taxon>
        <taxon>Saccharomycetes</taxon>
        <taxon>Saccharomycetales</taxon>
        <taxon>Saccharomycetaceae</taxon>
        <taxon>Torulaspora</taxon>
    </lineage>
</organism>
<dbReference type="FunCoup" id="G8ZPQ6">
    <property type="interactions" value="94"/>
</dbReference>
<dbReference type="GO" id="GO:0000324">
    <property type="term" value="C:fungal-type vacuole"/>
    <property type="evidence" value="ECO:0007669"/>
    <property type="project" value="EnsemblFungi"/>
</dbReference>